<accession>A0A8H6Y4M0</accession>
<dbReference type="OrthoDB" id="2986625at2759"/>
<dbReference type="SUPFAM" id="SSF52047">
    <property type="entry name" value="RNI-like"/>
    <property type="match status" value="1"/>
</dbReference>
<dbReference type="EMBL" id="JACAZH010000013">
    <property type="protein sequence ID" value="KAF7351590.1"/>
    <property type="molecule type" value="Genomic_DNA"/>
</dbReference>
<organism evidence="1 2">
    <name type="scientific">Mycena sanguinolenta</name>
    <dbReference type="NCBI Taxonomy" id="230812"/>
    <lineage>
        <taxon>Eukaryota</taxon>
        <taxon>Fungi</taxon>
        <taxon>Dikarya</taxon>
        <taxon>Basidiomycota</taxon>
        <taxon>Agaricomycotina</taxon>
        <taxon>Agaricomycetes</taxon>
        <taxon>Agaricomycetidae</taxon>
        <taxon>Agaricales</taxon>
        <taxon>Marasmiineae</taxon>
        <taxon>Mycenaceae</taxon>
        <taxon>Mycena</taxon>
    </lineage>
</organism>
<gene>
    <name evidence="1" type="ORF">MSAN_01591500</name>
</gene>
<evidence type="ECO:0008006" key="3">
    <source>
        <dbReference type="Google" id="ProtNLM"/>
    </source>
</evidence>
<reference evidence="1" key="1">
    <citation type="submission" date="2020-05" db="EMBL/GenBank/DDBJ databases">
        <title>Mycena genomes resolve the evolution of fungal bioluminescence.</title>
        <authorList>
            <person name="Tsai I.J."/>
        </authorList>
    </citation>
    <scope>NUCLEOTIDE SEQUENCE</scope>
    <source>
        <strain evidence="1">160909Yilan</strain>
    </source>
</reference>
<sequence>MLLDLSIELLEAIGAQLARSDQAVLGSVCKTLNGAVEPLLFSDLVLKTSLNGLSDKSLQKVKALATGATRWFLHAKTLHISPVRMTTGRTTHDEKLVNIFQAALAALSKIRAVAAEGSYGYVHFHPYAFWTWGQTSFLGFLNKLTTLDNLELQIPSTLDLSGLQVRSLRKLTLKNCEPLRIAGGTLPPPPPWPAYQMSADLILAQNRLHTLHVEGPAEWTAIWRIFQSRTQWTKPVQITTNVVTSELFDYLSSCSVLEELTLLSPDGGDQDASNRLADAFFETVLPRFVECLTRLSCPAPYESRFSFGAHNINVISSLYNLTELEVSINAGVVRRKEITVPIERQGERYPGEAEQADIDVVVMPLLRTAATLPALHTLIIRATEPEDLRLYYGMVRGDKIDHLGAVNAAIVNAVENFHTNVPCAAVVCAGESAYQVREVAGSMEEGQLQKEWGYKRVASWNSEPWASADWDYVSLYF</sequence>
<evidence type="ECO:0000313" key="1">
    <source>
        <dbReference type="EMBL" id="KAF7351590.1"/>
    </source>
</evidence>
<evidence type="ECO:0000313" key="2">
    <source>
        <dbReference type="Proteomes" id="UP000623467"/>
    </source>
</evidence>
<comment type="caution">
    <text evidence="1">The sequence shown here is derived from an EMBL/GenBank/DDBJ whole genome shotgun (WGS) entry which is preliminary data.</text>
</comment>
<dbReference type="AlphaFoldDB" id="A0A8H6Y4M0"/>
<protein>
    <recommendedName>
        <fullName evidence="3">F-box domain-containing protein</fullName>
    </recommendedName>
</protein>
<name>A0A8H6Y4M0_9AGAR</name>
<proteinExistence type="predicted"/>
<dbReference type="Proteomes" id="UP000623467">
    <property type="component" value="Unassembled WGS sequence"/>
</dbReference>
<keyword evidence="2" id="KW-1185">Reference proteome</keyword>